<dbReference type="KEGG" id="vg:5130462"/>
<dbReference type="GO" id="GO:0003676">
    <property type="term" value="F:nucleic acid binding"/>
    <property type="evidence" value="ECO:0007669"/>
    <property type="project" value="InterPro"/>
</dbReference>
<dbReference type="InterPro" id="IPR012337">
    <property type="entry name" value="RNaseH-like_sf"/>
</dbReference>
<dbReference type="Proteomes" id="UP000503318">
    <property type="component" value="Segment"/>
</dbReference>
<reference evidence="2 3" key="1">
    <citation type="submission" date="2020-03" db="EMBL/GenBank/DDBJ databases">
        <title>Variable regions in the genome of staphylococcal bacteriophage Twort.</title>
        <authorList>
            <person name="Glowacka-Rutkowska A."/>
            <person name="Gawor J."/>
            <person name="Lobocka M."/>
        </authorList>
    </citation>
    <scope>NUCLEOTIDE SEQUENCE [LARGE SCALE GENOMIC DNA]</scope>
</reference>
<keyword evidence="2" id="KW-0378">Hydrolase</keyword>
<dbReference type="EC" id="3.1.26.4" evidence="2"/>
<sequence>MSNTITIYTDGSSDYKKKQVGCGAVLLDDNKIIHTISNNVSNEKLAKFNNVSGEILAVCYALEKAIQLGYKVAVVHIDYIGLINWYEGSWVARNWLSQLYVERIREYSKYTQIEFKKVKAHSNDKFNDLADELAKKSIGKG</sequence>
<evidence type="ECO:0000313" key="2">
    <source>
        <dbReference type="EMBL" id="QIW89069.1"/>
    </source>
</evidence>
<dbReference type="OrthoDB" id="12378at10239"/>
<dbReference type="InterPro" id="IPR002156">
    <property type="entry name" value="RNaseH_domain"/>
</dbReference>
<name>A0A6H0X573_BPTWO</name>
<protein>
    <submittedName>
        <fullName evidence="2">Ribonuclease H</fullName>
        <ecNumber evidence="2">3.1.26.4</ecNumber>
    </submittedName>
</protein>
<evidence type="ECO:0000259" key="1">
    <source>
        <dbReference type="PROSITE" id="PS50879"/>
    </source>
</evidence>
<organismHost>
    <name type="scientific">Twortvirus twort</name>
    <dbReference type="NCBI Taxonomy" id="55510"/>
</organismHost>
<dbReference type="RefSeq" id="YP_238710.1">
    <property type="nucleotide sequence ID" value="NC_007021.1"/>
</dbReference>
<dbReference type="InterPro" id="IPR053151">
    <property type="entry name" value="RNase_H-like"/>
</dbReference>
<dbReference type="SUPFAM" id="SSF53098">
    <property type="entry name" value="Ribonuclease H-like"/>
    <property type="match status" value="1"/>
</dbReference>
<dbReference type="CDD" id="cd09277">
    <property type="entry name" value="RNase_HI_bacteria_like"/>
    <property type="match status" value="1"/>
</dbReference>
<dbReference type="Gene3D" id="3.30.420.10">
    <property type="entry name" value="Ribonuclease H-like superfamily/Ribonuclease H"/>
    <property type="match status" value="1"/>
</dbReference>
<evidence type="ECO:0000313" key="3">
    <source>
        <dbReference type="Proteomes" id="UP000503318"/>
    </source>
</evidence>
<gene>
    <name evidence="2" type="ORF">TwortDSMZ_064</name>
</gene>
<dbReference type="Pfam" id="PF00075">
    <property type="entry name" value="RNase_H"/>
    <property type="match status" value="1"/>
</dbReference>
<feature type="domain" description="RNase H type-1" evidence="1">
    <location>
        <begin position="1"/>
        <end position="139"/>
    </location>
</feature>
<dbReference type="PROSITE" id="PS50879">
    <property type="entry name" value="RNASE_H_1"/>
    <property type="match status" value="1"/>
</dbReference>
<dbReference type="PANTHER" id="PTHR47723">
    <property type="entry name" value="OS05G0353850 PROTEIN"/>
    <property type="match status" value="1"/>
</dbReference>
<dbReference type="InterPro" id="IPR036397">
    <property type="entry name" value="RNaseH_sf"/>
</dbReference>
<dbReference type="GO" id="GO:0004523">
    <property type="term" value="F:RNA-DNA hybrid ribonuclease activity"/>
    <property type="evidence" value="ECO:0007669"/>
    <property type="project" value="UniProtKB-EC"/>
</dbReference>
<accession>A0A6H0X573</accession>
<proteinExistence type="predicted"/>
<dbReference type="PANTHER" id="PTHR47723:SF19">
    <property type="entry name" value="POLYNUCLEOTIDYL TRANSFERASE, RIBONUCLEASE H-LIKE SUPERFAMILY PROTEIN"/>
    <property type="match status" value="1"/>
</dbReference>
<dbReference type="EMBL" id="MT151386">
    <property type="protein sequence ID" value="QIW89069.1"/>
    <property type="molecule type" value="Genomic_DNA"/>
</dbReference>
<organism evidence="2 3">
    <name type="scientific">Staphylococcus phage Twort (strain DSM 17442 / HER 48)</name>
    <name type="common">Bacteriophage Twort</name>
    <dbReference type="NCBI Taxonomy" id="2908167"/>
    <lineage>
        <taxon>Viruses</taxon>
        <taxon>Duplodnaviria</taxon>
        <taxon>Heunggongvirae</taxon>
        <taxon>Uroviricota</taxon>
        <taxon>Caudoviricetes</taxon>
        <taxon>Herelleviridae</taxon>
        <taxon>Twortvirinae</taxon>
        <taxon>Twortvirus</taxon>
        <taxon>Twortvirus twort</taxon>
    </lineage>
</organism>